<evidence type="ECO:0000313" key="6">
    <source>
        <dbReference type="Proteomes" id="UP000199568"/>
    </source>
</evidence>
<dbReference type="STRING" id="426128.SAMN05660297_02929"/>
<accession>A0A1I0FUY7</accession>
<evidence type="ECO:0000256" key="3">
    <source>
        <dbReference type="ARBA" id="ARBA00023163"/>
    </source>
</evidence>
<dbReference type="PROSITE" id="PS01124">
    <property type="entry name" value="HTH_ARAC_FAMILY_2"/>
    <property type="match status" value="1"/>
</dbReference>
<keyword evidence="2 5" id="KW-0238">DNA-binding</keyword>
<organism evidence="5 6">
    <name type="scientific">Natronincola peptidivorans</name>
    <dbReference type="NCBI Taxonomy" id="426128"/>
    <lineage>
        <taxon>Bacteria</taxon>
        <taxon>Bacillati</taxon>
        <taxon>Bacillota</taxon>
        <taxon>Clostridia</taxon>
        <taxon>Peptostreptococcales</taxon>
        <taxon>Natronincolaceae</taxon>
        <taxon>Natronincola</taxon>
    </lineage>
</organism>
<name>A0A1I0FUY7_9FIRM</name>
<dbReference type="Proteomes" id="UP000199568">
    <property type="component" value="Unassembled WGS sequence"/>
</dbReference>
<dbReference type="InterPro" id="IPR018062">
    <property type="entry name" value="HTH_AraC-typ_CS"/>
</dbReference>
<dbReference type="Pfam" id="PF20240">
    <property type="entry name" value="DUF6597"/>
    <property type="match status" value="1"/>
</dbReference>
<keyword evidence="3" id="KW-0804">Transcription</keyword>
<dbReference type="PROSITE" id="PS00041">
    <property type="entry name" value="HTH_ARAC_FAMILY_1"/>
    <property type="match status" value="1"/>
</dbReference>
<keyword evidence="6" id="KW-1185">Reference proteome</keyword>
<dbReference type="GO" id="GO:0043565">
    <property type="term" value="F:sequence-specific DNA binding"/>
    <property type="evidence" value="ECO:0007669"/>
    <property type="project" value="InterPro"/>
</dbReference>
<keyword evidence="1" id="KW-0805">Transcription regulation</keyword>
<dbReference type="SUPFAM" id="SSF46689">
    <property type="entry name" value="Homeodomain-like"/>
    <property type="match status" value="1"/>
</dbReference>
<dbReference type="InterPro" id="IPR009057">
    <property type="entry name" value="Homeodomain-like_sf"/>
</dbReference>
<dbReference type="PANTHER" id="PTHR43280:SF2">
    <property type="entry name" value="HTH-TYPE TRANSCRIPTIONAL REGULATOR EXSA"/>
    <property type="match status" value="1"/>
</dbReference>
<dbReference type="InterPro" id="IPR046532">
    <property type="entry name" value="DUF6597"/>
</dbReference>
<dbReference type="PANTHER" id="PTHR43280">
    <property type="entry name" value="ARAC-FAMILY TRANSCRIPTIONAL REGULATOR"/>
    <property type="match status" value="1"/>
</dbReference>
<dbReference type="OrthoDB" id="323290at2"/>
<dbReference type="Pfam" id="PF12833">
    <property type="entry name" value="HTH_18"/>
    <property type="match status" value="1"/>
</dbReference>
<feature type="domain" description="HTH araC/xylS-type" evidence="4">
    <location>
        <begin position="162"/>
        <end position="263"/>
    </location>
</feature>
<gene>
    <name evidence="5" type="ORF">SAMN05660297_02929</name>
</gene>
<dbReference type="InterPro" id="IPR018060">
    <property type="entry name" value="HTH_AraC"/>
</dbReference>
<dbReference type="GO" id="GO:0003700">
    <property type="term" value="F:DNA-binding transcription factor activity"/>
    <property type="evidence" value="ECO:0007669"/>
    <property type="project" value="InterPro"/>
</dbReference>
<protein>
    <submittedName>
        <fullName evidence="5">AraC-type DNA-binding protein</fullName>
    </submittedName>
</protein>
<dbReference type="RefSeq" id="WP_090445708.1">
    <property type="nucleotide sequence ID" value="NZ_FOHU01000016.1"/>
</dbReference>
<evidence type="ECO:0000313" key="5">
    <source>
        <dbReference type="EMBL" id="SET61386.1"/>
    </source>
</evidence>
<reference evidence="5 6" key="1">
    <citation type="submission" date="2016-10" db="EMBL/GenBank/DDBJ databases">
        <authorList>
            <person name="de Groot N.N."/>
        </authorList>
    </citation>
    <scope>NUCLEOTIDE SEQUENCE [LARGE SCALE GENOMIC DNA]</scope>
    <source>
        <strain evidence="5 6">DSM 18979</strain>
    </source>
</reference>
<proteinExistence type="predicted"/>
<evidence type="ECO:0000259" key="4">
    <source>
        <dbReference type="PROSITE" id="PS01124"/>
    </source>
</evidence>
<evidence type="ECO:0000256" key="1">
    <source>
        <dbReference type="ARBA" id="ARBA00023015"/>
    </source>
</evidence>
<dbReference type="AlphaFoldDB" id="A0A1I0FUY7"/>
<evidence type="ECO:0000256" key="2">
    <source>
        <dbReference type="ARBA" id="ARBA00023125"/>
    </source>
</evidence>
<dbReference type="EMBL" id="FOHU01000016">
    <property type="protein sequence ID" value="SET61386.1"/>
    <property type="molecule type" value="Genomic_DNA"/>
</dbReference>
<dbReference type="SMART" id="SM00342">
    <property type="entry name" value="HTH_ARAC"/>
    <property type="match status" value="1"/>
</dbReference>
<sequence>MREKLIDKVLHGRLGTENQIFVAPCEALKRYVAKYTITFESRGVASDTLTLIPDASGCLIFTFNGAAFTSLLWGTTTKTSIVKNDLNDHPMQLFIEFLPGGLYFLTGINQSDLANRQIPLTQINSQLHSLILDVFEGAKNLNDFIDRVNRVLLSYIQKRPYPQVLLSVLESIKGSKGCLSVKELAEIQRYSQRHLNRIANDYLGASLKTVSNIIRIQNVLLEMSGGDCSYTDIGQVSGFYDQAHFIHTFKSICGKSPKEFMKTCPNFTMNSSIFDIY</sequence>
<dbReference type="Gene3D" id="1.10.10.60">
    <property type="entry name" value="Homeodomain-like"/>
    <property type="match status" value="1"/>
</dbReference>